<dbReference type="PANTHER" id="PTHR11188:SF17">
    <property type="entry name" value="FI21816P1"/>
    <property type="match status" value="1"/>
</dbReference>
<dbReference type="GO" id="GO:0005737">
    <property type="term" value="C:cytoplasm"/>
    <property type="evidence" value="ECO:0007669"/>
    <property type="project" value="TreeGrafter"/>
</dbReference>
<dbReference type="SUPFAM" id="SSF81296">
    <property type="entry name" value="E set domains"/>
    <property type="match status" value="2"/>
</dbReference>
<feature type="domain" description="Arrestin C-terminal-like" evidence="1">
    <location>
        <begin position="169"/>
        <end position="300"/>
    </location>
</feature>
<evidence type="ECO:0000313" key="3">
    <source>
        <dbReference type="Proteomes" id="UP000077315"/>
    </source>
</evidence>
<proteinExistence type="predicted"/>
<accession>A0A162U315</accession>
<dbReference type="InParanoid" id="A0A162U315"/>
<dbReference type="OrthoDB" id="2333384at2759"/>
<dbReference type="InterPro" id="IPR011022">
    <property type="entry name" value="Arrestin_C-like"/>
</dbReference>
<dbReference type="GeneID" id="28996946"/>
<sequence>MFTSRPTTANTMKINLVSEHGTTSDQTFYCPGSVIQGSVSLSFSKKVDPTRVRLVFEASEGINLSTATPGAVSNRLNNLFRVQSTLWEKNESDQLTESDYTFPFNIQLPMVQFPPSMDEITYRCVYRLTAYLDLSKSRQGIITLAQKKINFVPFIETAILKSPLTEEITRNGIRMVTKLTSLNYVSGDKIPISLRFSTAKNKPVSLSIKLSQIINFITDEEYPLEKTTMVSSSRVLAAGTTYHETCLEIPSDTSPTFDYGRMISVSYILKITMGHKYCAGLLQSSEVSVELPIHIGTLGCGIRPPDDLKMYTIFLKSSSARSSDSTSDFGLEPIPPPRFLKLVEYENALPVYTPERLPDYSSVRSGVHV</sequence>
<dbReference type="RefSeq" id="XP_018291092.1">
    <property type="nucleotide sequence ID" value="XM_018436040.1"/>
</dbReference>
<dbReference type="GO" id="GO:0015031">
    <property type="term" value="P:protein transport"/>
    <property type="evidence" value="ECO:0007669"/>
    <property type="project" value="TreeGrafter"/>
</dbReference>
<dbReference type="Gene3D" id="2.60.40.640">
    <property type="match status" value="2"/>
</dbReference>
<dbReference type="InterPro" id="IPR014756">
    <property type="entry name" value="Ig_E-set"/>
</dbReference>
<keyword evidence="3" id="KW-1185">Reference proteome</keyword>
<dbReference type="STRING" id="763407.A0A162U315"/>
<evidence type="ECO:0000259" key="1">
    <source>
        <dbReference type="SMART" id="SM01017"/>
    </source>
</evidence>
<reference evidence="3" key="1">
    <citation type="submission" date="2015-06" db="EMBL/GenBank/DDBJ databases">
        <title>Expansion of signal transduction pathways in fungi by whole-genome duplication.</title>
        <authorList>
            <consortium name="DOE Joint Genome Institute"/>
            <person name="Corrochano L.M."/>
            <person name="Kuo A."/>
            <person name="Marcet-Houben M."/>
            <person name="Polaino S."/>
            <person name="Salamov A."/>
            <person name="Villalobos J.M."/>
            <person name="Alvarez M.I."/>
            <person name="Avalos J."/>
            <person name="Benito E.P."/>
            <person name="Benoit I."/>
            <person name="Burger G."/>
            <person name="Camino L.P."/>
            <person name="Canovas D."/>
            <person name="Cerda-Olmedo E."/>
            <person name="Cheng J.-F."/>
            <person name="Dominguez A."/>
            <person name="Elias M."/>
            <person name="Eslava A.P."/>
            <person name="Glaser F."/>
            <person name="Grimwood J."/>
            <person name="Gutierrez G."/>
            <person name="Heitman J."/>
            <person name="Henrissat B."/>
            <person name="Iturriaga E.A."/>
            <person name="Lang B.F."/>
            <person name="Lavin J.L."/>
            <person name="Lee S."/>
            <person name="Li W."/>
            <person name="Lindquist E."/>
            <person name="Lopez-Garcia S."/>
            <person name="Luque E.M."/>
            <person name="Marcos A.T."/>
            <person name="Martin J."/>
            <person name="McCluskey K."/>
            <person name="Medina H.R."/>
            <person name="Miralles-Duran A."/>
            <person name="Miyazaki A."/>
            <person name="Munoz-Torres E."/>
            <person name="Oguiza J.A."/>
            <person name="Ohm R."/>
            <person name="Olmedo M."/>
            <person name="Orejas M."/>
            <person name="Ortiz-Castellanos L."/>
            <person name="Pisabarro A.G."/>
            <person name="Rodriguez-Romero J."/>
            <person name="Ruiz-Herrera J."/>
            <person name="Ruiz-Vazquez R."/>
            <person name="Sanz C."/>
            <person name="Schackwitz W."/>
            <person name="Schmutz J."/>
            <person name="Shahriari M."/>
            <person name="Shelest E."/>
            <person name="Silva-Franco F."/>
            <person name="Soanes D."/>
            <person name="Syed K."/>
            <person name="Tagua V.G."/>
            <person name="Talbot N.J."/>
            <person name="Thon M."/>
            <person name="De vries R.P."/>
            <person name="Wiebenga A."/>
            <person name="Yadav J.S."/>
            <person name="Braun E.L."/>
            <person name="Baker S."/>
            <person name="Garre V."/>
            <person name="Horwitz B."/>
            <person name="Torres-Martinez S."/>
            <person name="Idnurm A."/>
            <person name="Herrera-Estrella A."/>
            <person name="Gabaldon T."/>
            <person name="Grigoriev I.V."/>
        </authorList>
    </citation>
    <scope>NUCLEOTIDE SEQUENCE [LARGE SCALE GENOMIC DNA]</scope>
    <source>
        <strain evidence="3">NRRL 1555(-)</strain>
    </source>
</reference>
<dbReference type="PANTHER" id="PTHR11188">
    <property type="entry name" value="ARRESTIN DOMAIN CONTAINING PROTEIN"/>
    <property type="match status" value="1"/>
</dbReference>
<protein>
    <recommendedName>
        <fullName evidence="1">Arrestin C-terminal-like domain-containing protein</fullName>
    </recommendedName>
</protein>
<dbReference type="Pfam" id="PF02752">
    <property type="entry name" value="Arrestin_C"/>
    <property type="match status" value="1"/>
</dbReference>
<evidence type="ECO:0000313" key="2">
    <source>
        <dbReference type="EMBL" id="OAD73052.1"/>
    </source>
</evidence>
<dbReference type="EMBL" id="KV440982">
    <property type="protein sequence ID" value="OAD73052.1"/>
    <property type="molecule type" value="Genomic_DNA"/>
</dbReference>
<dbReference type="Proteomes" id="UP000077315">
    <property type="component" value="Unassembled WGS sequence"/>
</dbReference>
<dbReference type="InterPro" id="IPR014752">
    <property type="entry name" value="Arrestin-like_C"/>
</dbReference>
<dbReference type="VEuPathDB" id="FungiDB:PHYBLDRAFT_169310"/>
<dbReference type="SMART" id="SM01017">
    <property type="entry name" value="Arrestin_C"/>
    <property type="match status" value="1"/>
</dbReference>
<name>A0A162U315_PHYB8</name>
<organism evidence="2 3">
    <name type="scientific">Phycomyces blakesleeanus (strain ATCC 8743b / DSM 1359 / FGSC 10004 / NBRC 33097 / NRRL 1555)</name>
    <dbReference type="NCBI Taxonomy" id="763407"/>
    <lineage>
        <taxon>Eukaryota</taxon>
        <taxon>Fungi</taxon>
        <taxon>Fungi incertae sedis</taxon>
        <taxon>Mucoromycota</taxon>
        <taxon>Mucoromycotina</taxon>
        <taxon>Mucoromycetes</taxon>
        <taxon>Mucorales</taxon>
        <taxon>Phycomycetaceae</taxon>
        <taxon>Phycomyces</taxon>
    </lineage>
</organism>
<gene>
    <name evidence="2" type="ORF">PHYBLDRAFT_169310</name>
</gene>
<dbReference type="InterPro" id="IPR050357">
    <property type="entry name" value="Arrestin_domain-protein"/>
</dbReference>
<dbReference type="AlphaFoldDB" id="A0A162U315"/>